<gene>
    <name evidence="3" type="primary">LOC112688266</name>
</gene>
<feature type="compositionally biased region" description="Low complexity" evidence="1">
    <location>
        <begin position="73"/>
        <end position="89"/>
    </location>
</feature>
<name>A0A8B8G3H9_9HEMI</name>
<keyword evidence="2" id="KW-1185">Reference proteome</keyword>
<dbReference type="GeneID" id="112688266"/>
<evidence type="ECO:0000313" key="3">
    <source>
        <dbReference type="RefSeq" id="XP_025417156.1"/>
    </source>
</evidence>
<evidence type="ECO:0000256" key="1">
    <source>
        <dbReference type="SAM" id="MobiDB-lite"/>
    </source>
</evidence>
<dbReference type="RefSeq" id="XP_025417156.1">
    <property type="nucleotide sequence ID" value="XM_025561371.1"/>
</dbReference>
<evidence type="ECO:0000313" key="2">
    <source>
        <dbReference type="Proteomes" id="UP000694846"/>
    </source>
</evidence>
<feature type="region of interest" description="Disordered" evidence="1">
    <location>
        <begin position="73"/>
        <end position="124"/>
    </location>
</feature>
<accession>A0A8B8G3H9</accession>
<dbReference type="Proteomes" id="UP000694846">
    <property type="component" value="Unplaced"/>
</dbReference>
<proteinExistence type="predicted"/>
<feature type="compositionally biased region" description="Polar residues" evidence="1">
    <location>
        <begin position="90"/>
        <end position="113"/>
    </location>
</feature>
<dbReference type="AlphaFoldDB" id="A0A8B8G3H9"/>
<reference evidence="3" key="1">
    <citation type="submission" date="2025-08" db="UniProtKB">
        <authorList>
            <consortium name="RefSeq"/>
        </authorList>
    </citation>
    <scope>IDENTIFICATION</scope>
    <source>
        <tissue evidence="3">Whole body</tissue>
    </source>
</reference>
<sequence>MSSEFDTLRESLVKDVLIFGLHNNWQQLKQHLLREDELSLDKALKICSSMELSNCTEQLNNPSEDLLTVQTTKVSSSSCSRKNSQSKSKWSPQSNTIQKRETSSSQKRNNNGSIHLHPCVEQTE</sequence>
<dbReference type="OrthoDB" id="6631019at2759"/>
<protein>
    <submittedName>
        <fullName evidence="3">Uncharacterized protein LOC112688266</fullName>
    </submittedName>
</protein>
<organism evidence="2 3">
    <name type="scientific">Sipha flava</name>
    <name type="common">yellow sugarcane aphid</name>
    <dbReference type="NCBI Taxonomy" id="143950"/>
    <lineage>
        <taxon>Eukaryota</taxon>
        <taxon>Metazoa</taxon>
        <taxon>Ecdysozoa</taxon>
        <taxon>Arthropoda</taxon>
        <taxon>Hexapoda</taxon>
        <taxon>Insecta</taxon>
        <taxon>Pterygota</taxon>
        <taxon>Neoptera</taxon>
        <taxon>Paraneoptera</taxon>
        <taxon>Hemiptera</taxon>
        <taxon>Sternorrhyncha</taxon>
        <taxon>Aphidomorpha</taxon>
        <taxon>Aphidoidea</taxon>
        <taxon>Aphididae</taxon>
        <taxon>Sipha</taxon>
    </lineage>
</organism>